<proteinExistence type="predicted"/>
<sequence length="154" mass="16563">MDKYSSSSRNRALGVALFMQLSGGFRFGGMKPPIPRKDMHRREILERVFVATVSSSGLSANAVIPGSEFCICRPDGVCFGQNCGGLKPVQNDRAQSIADAKNTYADELHDAAKALRKSRRRDLDDSSDDRSSLSSSTSSSSLSSSSSSSSSWSE</sequence>
<accession>A0A7S3JS15</accession>
<gene>
    <name evidence="2" type="ORF">ALAG00032_LOCUS3913</name>
</gene>
<feature type="compositionally biased region" description="Basic and acidic residues" evidence="1">
    <location>
        <begin position="121"/>
        <end position="131"/>
    </location>
</feature>
<protein>
    <submittedName>
        <fullName evidence="2">Uncharacterized protein</fullName>
    </submittedName>
</protein>
<reference evidence="2" key="1">
    <citation type="submission" date="2021-01" db="EMBL/GenBank/DDBJ databases">
        <authorList>
            <person name="Corre E."/>
            <person name="Pelletier E."/>
            <person name="Niang G."/>
            <person name="Scheremetjew M."/>
            <person name="Finn R."/>
            <person name="Kale V."/>
            <person name="Holt S."/>
            <person name="Cochrane G."/>
            <person name="Meng A."/>
            <person name="Brown T."/>
            <person name="Cohen L."/>
        </authorList>
    </citation>
    <scope>NUCLEOTIDE SEQUENCE</scope>
    <source>
        <strain evidence="2">CCMP1510</strain>
    </source>
</reference>
<dbReference type="AlphaFoldDB" id="A0A7S3JS15"/>
<organism evidence="2">
    <name type="scientific">Aureoumbra lagunensis</name>
    <dbReference type="NCBI Taxonomy" id="44058"/>
    <lineage>
        <taxon>Eukaryota</taxon>
        <taxon>Sar</taxon>
        <taxon>Stramenopiles</taxon>
        <taxon>Ochrophyta</taxon>
        <taxon>Pelagophyceae</taxon>
        <taxon>Pelagomonadales</taxon>
        <taxon>Aureoumbra</taxon>
    </lineage>
</organism>
<dbReference type="EMBL" id="HBIJ01005534">
    <property type="protein sequence ID" value="CAE0363172.1"/>
    <property type="molecule type" value="Transcribed_RNA"/>
</dbReference>
<evidence type="ECO:0000256" key="1">
    <source>
        <dbReference type="SAM" id="MobiDB-lite"/>
    </source>
</evidence>
<name>A0A7S3JS15_9STRA</name>
<evidence type="ECO:0000313" key="2">
    <source>
        <dbReference type="EMBL" id="CAE0363172.1"/>
    </source>
</evidence>
<feature type="region of interest" description="Disordered" evidence="1">
    <location>
        <begin position="115"/>
        <end position="154"/>
    </location>
</feature>
<feature type="compositionally biased region" description="Low complexity" evidence="1">
    <location>
        <begin position="132"/>
        <end position="154"/>
    </location>
</feature>